<dbReference type="GO" id="GO:0016747">
    <property type="term" value="F:acyltransferase activity, transferring groups other than amino-acyl groups"/>
    <property type="evidence" value="ECO:0007669"/>
    <property type="project" value="TreeGrafter"/>
</dbReference>
<sequence>MKIKVTNSTVIKPTTATPITNLWISSLDALMPTNYHTRTLYFYRSTGGPNFFDVTVLKAALSRALVEFYPVAGRLKMDKNGRIEIDCNGKGVLFVEGEADGDMDVLGDFGPKPELSLIPTVDYSKGIGSYPLFLLQIHTSIPR</sequence>
<dbReference type="InterPro" id="IPR050317">
    <property type="entry name" value="Plant_Fungal_Acyltransferase"/>
</dbReference>
<gene>
    <name evidence="4" type="ORF">PHJA_001317700</name>
</gene>
<evidence type="ECO:0000313" key="5">
    <source>
        <dbReference type="Proteomes" id="UP000653305"/>
    </source>
</evidence>
<organism evidence="4 5">
    <name type="scientific">Phtheirospermum japonicum</name>
    <dbReference type="NCBI Taxonomy" id="374723"/>
    <lineage>
        <taxon>Eukaryota</taxon>
        <taxon>Viridiplantae</taxon>
        <taxon>Streptophyta</taxon>
        <taxon>Embryophyta</taxon>
        <taxon>Tracheophyta</taxon>
        <taxon>Spermatophyta</taxon>
        <taxon>Magnoliopsida</taxon>
        <taxon>eudicotyledons</taxon>
        <taxon>Gunneridae</taxon>
        <taxon>Pentapetalae</taxon>
        <taxon>asterids</taxon>
        <taxon>lamiids</taxon>
        <taxon>Lamiales</taxon>
        <taxon>Orobanchaceae</taxon>
        <taxon>Orobanchaceae incertae sedis</taxon>
        <taxon>Phtheirospermum</taxon>
    </lineage>
</organism>
<comment type="caution">
    <text evidence="4">The sequence shown here is derived from an EMBL/GenBank/DDBJ whole genome shotgun (WGS) entry which is preliminary data.</text>
</comment>
<dbReference type="EMBL" id="BMAC01000254">
    <property type="protein sequence ID" value="GFP91737.1"/>
    <property type="molecule type" value="Genomic_DNA"/>
</dbReference>
<dbReference type="Proteomes" id="UP000653305">
    <property type="component" value="Unassembled WGS sequence"/>
</dbReference>
<accession>A0A830BUU2</accession>
<dbReference type="Gene3D" id="3.30.559.10">
    <property type="entry name" value="Chloramphenicol acetyltransferase-like domain"/>
    <property type="match status" value="1"/>
</dbReference>
<reference evidence="4" key="1">
    <citation type="submission" date="2020-07" db="EMBL/GenBank/DDBJ databases">
        <title>Ethylene signaling mediates host invasion by parasitic plants.</title>
        <authorList>
            <person name="Yoshida S."/>
        </authorList>
    </citation>
    <scope>NUCLEOTIDE SEQUENCE</scope>
    <source>
        <strain evidence="4">Okayama</strain>
    </source>
</reference>
<evidence type="ECO:0000256" key="1">
    <source>
        <dbReference type="ARBA" id="ARBA00009861"/>
    </source>
</evidence>
<keyword evidence="5" id="KW-1185">Reference proteome</keyword>
<dbReference type="Pfam" id="PF02458">
    <property type="entry name" value="Transferase"/>
    <property type="match status" value="1"/>
</dbReference>
<protein>
    <submittedName>
        <fullName evidence="4">Rosmarinate synthase</fullName>
    </submittedName>
</protein>
<dbReference type="AlphaFoldDB" id="A0A830BUU2"/>
<evidence type="ECO:0000256" key="2">
    <source>
        <dbReference type="ARBA" id="ARBA00022679"/>
    </source>
</evidence>
<keyword evidence="3" id="KW-0012">Acyltransferase</keyword>
<keyword evidence="2" id="KW-0808">Transferase</keyword>
<dbReference type="PANTHER" id="PTHR31642:SF11">
    <property type="entry name" value="SHIKIMATE O-HYDROXYCINNAMOYLTRANSFERASE"/>
    <property type="match status" value="1"/>
</dbReference>
<name>A0A830BUU2_9LAMI</name>
<proteinExistence type="inferred from homology"/>
<dbReference type="PANTHER" id="PTHR31642">
    <property type="entry name" value="TRICHOTHECENE 3-O-ACETYLTRANSFERASE"/>
    <property type="match status" value="1"/>
</dbReference>
<dbReference type="OrthoDB" id="1918817at2759"/>
<comment type="similarity">
    <text evidence="1">Belongs to the plant acyltransferase family.</text>
</comment>
<dbReference type="InterPro" id="IPR023213">
    <property type="entry name" value="CAT-like_dom_sf"/>
</dbReference>
<evidence type="ECO:0000313" key="4">
    <source>
        <dbReference type="EMBL" id="GFP91737.1"/>
    </source>
</evidence>
<evidence type="ECO:0000256" key="3">
    <source>
        <dbReference type="ARBA" id="ARBA00023315"/>
    </source>
</evidence>